<dbReference type="Proteomes" id="UP000261540">
    <property type="component" value="Unplaced"/>
</dbReference>
<keyword evidence="1" id="KW-0812">Transmembrane</keyword>
<reference evidence="2" key="1">
    <citation type="submission" date="2025-08" db="UniProtKB">
        <authorList>
            <consortium name="Ensembl"/>
        </authorList>
    </citation>
    <scope>IDENTIFICATION</scope>
</reference>
<sequence length="119" mass="12840">MAQCRETQTGRRGAHSSQNLTRSAGTFRIACHPYSDLIVTPPVTRHQAREKTGLAFKSTTRRLVQQADFLSSIYCVALVLQVVVGGALLGSEVPGLGGTVLQRGMPIRAVLKSYPSTRS</sequence>
<feature type="transmembrane region" description="Helical" evidence="1">
    <location>
        <begin position="69"/>
        <end position="89"/>
    </location>
</feature>
<protein>
    <submittedName>
        <fullName evidence="2">Uncharacterized protein</fullName>
    </submittedName>
</protein>
<dbReference type="Ensembl" id="ENSPKIT00000023849.1">
    <property type="protein sequence ID" value="ENSPKIP00000042058.1"/>
    <property type="gene ID" value="ENSPKIG00000018811.1"/>
</dbReference>
<name>A0A3B3TI24_9TELE</name>
<accession>A0A3B3TI24</accession>
<evidence type="ECO:0000313" key="2">
    <source>
        <dbReference type="Ensembl" id="ENSPKIP00000042058.1"/>
    </source>
</evidence>
<reference evidence="2" key="2">
    <citation type="submission" date="2025-09" db="UniProtKB">
        <authorList>
            <consortium name="Ensembl"/>
        </authorList>
    </citation>
    <scope>IDENTIFICATION</scope>
</reference>
<organism evidence="2 3">
    <name type="scientific">Paramormyrops kingsleyae</name>
    <dbReference type="NCBI Taxonomy" id="1676925"/>
    <lineage>
        <taxon>Eukaryota</taxon>
        <taxon>Metazoa</taxon>
        <taxon>Chordata</taxon>
        <taxon>Craniata</taxon>
        <taxon>Vertebrata</taxon>
        <taxon>Euteleostomi</taxon>
        <taxon>Actinopterygii</taxon>
        <taxon>Neopterygii</taxon>
        <taxon>Teleostei</taxon>
        <taxon>Osteoglossocephala</taxon>
        <taxon>Osteoglossomorpha</taxon>
        <taxon>Osteoglossiformes</taxon>
        <taxon>Mormyridae</taxon>
        <taxon>Paramormyrops</taxon>
    </lineage>
</organism>
<keyword evidence="1" id="KW-1133">Transmembrane helix</keyword>
<proteinExistence type="predicted"/>
<keyword evidence="1" id="KW-0472">Membrane</keyword>
<dbReference type="AlphaFoldDB" id="A0A3B3TI24"/>
<evidence type="ECO:0000256" key="1">
    <source>
        <dbReference type="SAM" id="Phobius"/>
    </source>
</evidence>
<keyword evidence="3" id="KW-1185">Reference proteome</keyword>
<evidence type="ECO:0000313" key="3">
    <source>
        <dbReference type="Proteomes" id="UP000261540"/>
    </source>
</evidence>